<keyword evidence="9" id="KW-1185">Reference proteome</keyword>
<comment type="similarity">
    <text evidence="2">Belongs to the rad17/RAD24 family.</text>
</comment>
<dbReference type="Gene3D" id="3.40.50.300">
    <property type="entry name" value="P-loop containing nucleotide triphosphate hydrolases"/>
    <property type="match status" value="1"/>
</dbReference>
<evidence type="ECO:0000256" key="5">
    <source>
        <dbReference type="ARBA" id="ARBA00022840"/>
    </source>
</evidence>
<keyword evidence="6" id="KW-0539">Nucleus</keyword>
<proteinExistence type="inferred from homology"/>
<accession>A0A834XL40</accession>
<dbReference type="CDD" id="cd00009">
    <property type="entry name" value="AAA"/>
    <property type="match status" value="1"/>
</dbReference>
<evidence type="ECO:0008006" key="10">
    <source>
        <dbReference type="Google" id="ProtNLM"/>
    </source>
</evidence>
<comment type="caution">
    <text evidence="8">The sequence shown here is derived from an EMBL/GenBank/DDBJ whole genome shotgun (WGS) entry which is preliminary data.</text>
</comment>
<dbReference type="GO" id="GO:0033314">
    <property type="term" value="P:mitotic DNA replication checkpoint signaling"/>
    <property type="evidence" value="ECO:0007669"/>
    <property type="project" value="TreeGrafter"/>
</dbReference>
<evidence type="ECO:0000256" key="4">
    <source>
        <dbReference type="ARBA" id="ARBA00022763"/>
    </source>
</evidence>
<reference evidence="8 9" key="1">
    <citation type="submission" date="2020-08" db="EMBL/GenBank/DDBJ databases">
        <title>Aphidius gifuensis genome sequencing and assembly.</title>
        <authorList>
            <person name="Du Z."/>
        </authorList>
    </citation>
    <scope>NUCLEOTIDE SEQUENCE [LARGE SCALE GENOMIC DNA]</scope>
    <source>
        <strain evidence="8">YNYX2018</strain>
        <tissue evidence="8">Adults</tissue>
    </source>
</reference>
<dbReference type="Pfam" id="PF03215">
    <property type="entry name" value="Rad17"/>
    <property type="match status" value="1"/>
</dbReference>
<evidence type="ECO:0000256" key="2">
    <source>
        <dbReference type="ARBA" id="ARBA00006168"/>
    </source>
</evidence>
<keyword evidence="7" id="KW-0131">Cell cycle</keyword>
<dbReference type="GO" id="GO:0000077">
    <property type="term" value="P:DNA damage checkpoint signaling"/>
    <property type="evidence" value="ECO:0007669"/>
    <property type="project" value="TreeGrafter"/>
</dbReference>
<evidence type="ECO:0000256" key="6">
    <source>
        <dbReference type="ARBA" id="ARBA00023242"/>
    </source>
</evidence>
<protein>
    <recommendedName>
        <fullName evidence="10">Cell cycle checkpoint protein RAD17</fullName>
    </recommendedName>
</protein>
<dbReference type="GO" id="GO:0006281">
    <property type="term" value="P:DNA repair"/>
    <property type="evidence" value="ECO:0007669"/>
    <property type="project" value="InterPro"/>
</dbReference>
<comment type="subcellular location">
    <subcellularLocation>
        <location evidence="1">Nucleus</location>
    </subcellularLocation>
</comment>
<evidence type="ECO:0000313" key="9">
    <source>
        <dbReference type="Proteomes" id="UP000639338"/>
    </source>
</evidence>
<evidence type="ECO:0000256" key="3">
    <source>
        <dbReference type="ARBA" id="ARBA00022741"/>
    </source>
</evidence>
<dbReference type="EMBL" id="JACMRX010000006">
    <property type="protein sequence ID" value="KAF7987339.1"/>
    <property type="molecule type" value="Genomic_DNA"/>
</dbReference>
<sequence length="467" mass="53462">MPPIKKIKSNGAWTLSNFDFGPSKNSTEIINKPKMKKKIITADDDDDLDVVYCKIPKINDKKMNNFSAILNACEPKESSHLSVSKQKQNELADWLCFKTIRGKPRILVLSGPSGCGKTIALKVLAKESGFDVVEWITPMDTGVIDDYSSTRHSDKFFDFLIRTTRYNSVFNCNDRRLMLVKDIPNIYFFEKENFHNLLDQYMKMGREPLVFVVADSESSRVLYNLFPQDIIDKYEIDTINIPSTTPTAMKNMIKRISSILNKNAGHMLDIKQDNIDEVLSNSIGDVRSTIYNLIFSSLKVTNENLQKDCGSRGESLGLLHGIGRVINPKKINNGNEWKFAHNPDDIASYFQSQSSMFLYFLQENYINTISTIEEVDKCAEIMSLCDTFNSQWQDINLIKTNLSICIRGVMINNKNPVTKWNPVRKPKSDELKIRRDLTIAEENYYKKIINPKLDKNTIDPDNIIDDN</sequence>
<dbReference type="InterPro" id="IPR004582">
    <property type="entry name" value="Checkpoint_prot_Rad17_Rad24"/>
</dbReference>
<evidence type="ECO:0000313" key="8">
    <source>
        <dbReference type="EMBL" id="KAF7987339.1"/>
    </source>
</evidence>
<dbReference type="GO" id="GO:0003682">
    <property type="term" value="F:chromatin binding"/>
    <property type="evidence" value="ECO:0007669"/>
    <property type="project" value="TreeGrafter"/>
</dbReference>
<name>A0A834XL40_APHGI</name>
<evidence type="ECO:0000256" key="7">
    <source>
        <dbReference type="ARBA" id="ARBA00023306"/>
    </source>
</evidence>
<dbReference type="GO" id="GO:0005634">
    <property type="term" value="C:nucleus"/>
    <property type="evidence" value="ECO:0007669"/>
    <property type="project" value="UniProtKB-SubCell"/>
</dbReference>
<dbReference type="OrthoDB" id="10265971at2759"/>
<organism evidence="8 9">
    <name type="scientific">Aphidius gifuensis</name>
    <name type="common">Parasitoid wasp</name>
    <dbReference type="NCBI Taxonomy" id="684658"/>
    <lineage>
        <taxon>Eukaryota</taxon>
        <taxon>Metazoa</taxon>
        <taxon>Ecdysozoa</taxon>
        <taxon>Arthropoda</taxon>
        <taxon>Hexapoda</taxon>
        <taxon>Insecta</taxon>
        <taxon>Pterygota</taxon>
        <taxon>Neoptera</taxon>
        <taxon>Endopterygota</taxon>
        <taxon>Hymenoptera</taxon>
        <taxon>Apocrita</taxon>
        <taxon>Ichneumonoidea</taxon>
        <taxon>Braconidae</taxon>
        <taxon>Aphidiinae</taxon>
        <taxon>Aphidius</taxon>
    </lineage>
</organism>
<keyword evidence="5" id="KW-0067">ATP-binding</keyword>
<dbReference type="SUPFAM" id="SSF52540">
    <property type="entry name" value="P-loop containing nucleoside triphosphate hydrolases"/>
    <property type="match status" value="1"/>
</dbReference>
<dbReference type="GO" id="GO:0005524">
    <property type="term" value="F:ATP binding"/>
    <property type="evidence" value="ECO:0007669"/>
    <property type="project" value="UniProtKB-KW"/>
</dbReference>
<dbReference type="PANTHER" id="PTHR12172:SF0">
    <property type="entry name" value="CELL CYCLE CHECKPOINT PROTEIN RAD17"/>
    <property type="match status" value="1"/>
</dbReference>
<dbReference type="GO" id="GO:0003689">
    <property type="term" value="F:DNA clamp loader activity"/>
    <property type="evidence" value="ECO:0007669"/>
    <property type="project" value="TreeGrafter"/>
</dbReference>
<dbReference type="PANTHER" id="PTHR12172">
    <property type="entry name" value="CELL CYCLE CHECKPOINT PROTEIN RAD17"/>
    <property type="match status" value="1"/>
</dbReference>
<dbReference type="Proteomes" id="UP000639338">
    <property type="component" value="Unassembled WGS sequence"/>
</dbReference>
<evidence type="ECO:0000256" key="1">
    <source>
        <dbReference type="ARBA" id="ARBA00004123"/>
    </source>
</evidence>
<dbReference type="InterPro" id="IPR027417">
    <property type="entry name" value="P-loop_NTPase"/>
</dbReference>
<dbReference type="AlphaFoldDB" id="A0A834XL40"/>
<keyword evidence="3" id="KW-0547">Nucleotide-binding</keyword>
<gene>
    <name evidence="8" type="ORF">HCN44_003101</name>
</gene>
<keyword evidence="4" id="KW-0227">DNA damage</keyword>